<dbReference type="SMART" id="SM00255">
    <property type="entry name" value="TIR"/>
    <property type="match status" value="1"/>
</dbReference>
<keyword evidence="2" id="KW-0677">Repeat</keyword>
<dbReference type="PRINTS" id="PR00364">
    <property type="entry name" value="DISEASERSIST"/>
</dbReference>
<dbReference type="SUPFAM" id="SSF52058">
    <property type="entry name" value="L domain-like"/>
    <property type="match status" value="1"/>
</dbReference>
<dbReference type="InterPro" id="IPR003593">
    <property type="entry name" value="AAA+_ATPase"/>
</dbReference>
<keyword evidence="1" id="KW-0433">Leucine-rich repeat</keyword>
<dbReference type="CDD" id="cd00009">
    <property type="entry name" value="AAA"/>
    <property type="match status" value="1"/>
</dbReference>
<protein>
    <recommendedName>
        <fullName evidence="5">TIR domain-containing protein</fullName>
    </recommendedName>
</protein>
<sequence>MAFMTNIGASSFNNRCSYDVFLSFRGEDTRTNFTSHLNGFLDTMGIKTFIDDDLPRGEEISAKLLEAIECSRISIIIFSENYASSTWCLNELVKILECKKNGQMVLPVFYKVDPSEVRNPKGKFREALVIHEEKFKNNMEKVQRWRAALSEAGSLSGFPYKDECAQFEFIQKIYKEIAKFSCAKFDLKYPVGIDNRLKDIINQCLDIHSNSRCFVGIYGLPGVGKTTIAKAIFNTIHYNFDGSTFLDNVREWSKTNDGILQLQEKIKRLHRKKSLVVLDDVEKLDEIDKLLENYDWFASGSRIVITTRDRRLLDTLPEDWHVTYYKVEELNEHEARELFVKHAFRRNNAKEEYFELVDQFIHYAKGLPLALKIIGANLYKRTKREWKSALDRYKRIPEGAIQEILKISYDGLEQTQQDIFLDIACFLKGRHKNHVVDILSNINFYEPDYDIKRLIEKCLITVTEDDELSMHDLIEQMGWEIVREESLQAVKKCSRLLCYEEDACEVLIENKGSNEIRGIMVHLREPKIMRLNLEKMKNLKYLKVRNVICEDLEFLPNGLRLLDWNKFPLSSLPSTFGPRNLVELNMPGSRIELDEHFQRCRFEKLKYIDFTSCENITKIPDLSVIAPNIKEMIFFNCINLVEVHQSVGLLEELEDWDLAGCQNLKILPRKPRLKSLKIFSLYDCESHDQGTERSEWLSSIGYLSSLHKLQLSSKNLKDVRISNLQNLRELWIFDCENLPKAMYTPVCLPELRWLGIYYSNITTLPEIANIFPKLKDLVIHCCCNLRKIPRLPPCIELVFTEGCSSLNSQSRRRLLNQFGKIIGLPQSLVCARRIHHQHFVSETDSTSELDDEDNTDKYNLTLQGTKIPTWFNHQSVGNSVSFRIGRKLPSVALCVAFNVERKDILSDPMEMFACSAYLSFYGFEELLESSDFLIDPSLSFMWFCFISARELKTKNLDECNDVKLRCEISNCNPKLAKVSIESCGVHVACVCPPLQISDVDERSRMFSRRVERLLHSFKQMLIKFSKNQDAHCPLCEIAEDSLLHLFQTCPYAKGVWCGGGFRVEMIQAQSVMEFVEHIIDLPSELIAERITKDDFKLRAVVAMKILCMAREEALFSNTKASINQLARHLNKQYDFYSRSFQRVTGAKKRKRLDESTSALGKH</sequence>
<dbReference type="Pfam" id="PF00931">
    <property type="entry name" value="NB-ARC"/>
    <property type="match status" value="2"/>
</dbReference>
<dbReference type="InterPro" id="IPR032675">
    <property type="entry name" value="LRR_dom_sf"/>
</dbReference>
<dbReference type="Gene3D" id="3.40.50.10140">
    <property type="entry name" value="Toll/interleukin-1 receptor homology (TIR) domain"/>
    <property type="match status" value="1"/>
</dbReference>
<dbReference type="InterPro" id="IPR002182">
    <property type="entry name" value="NB-ARC"/>
</dbReference>
<dbReference type="InterPro" id="IPR044974">
    <property type="entry name" value="Disease_R_plants"/>
</dbReference>
<dbReference type="InterPro" id="IPR042197">
    <property type="entry name" value="Apaf_helical"/>
</dbReference>
<evidence type="ECO:0000256" key="1">
    <source>
        <dbReference type="ARBA" id="ARBA00022614"/>
    </source>
</evidence>
<accession>A0AAN7J1N0</accession>
<evidence type="ECO:0000259" key="5">
    <source>
        <dbReference type="PROSITE" id="PS50104"/>
    </source>
</evidence>
<feature type="domain" description="TIR" evidence="5">
    <location>
        <begin position="16"/>
        <end position="177"/>
    </location>
</feature>
<dbReference type="GO" id="GO:0007165">
    <property type="term" value="P:signal transduction"/>
    <property type="evidence" value="ECO:0007669"/>
    <property type="project" value="InterPro"/>
</dbReference>
<dbReference type="GO" id="GO:0043531">
    <property type="term" value="F:ADP binding"/>
    <property type="evidence" value="ECO:0007669"/>
    <property type="project" value="InterPro"/>
</dbReference>
<dbReference type="AlphaFoldDB" id="A0AAN7J1N0"/>
<dbReference type="Proteomes" id="UP001324115">
    <property type="component" value="Unassembled WGS sequence"/>
</dbReference>
<dbReference type="SUPFAM" id="SSF52200">
    <property type="entry name" value="Toll/Interleukin receptor TIR domain"/>
    <property type="match status" value="1"/>
</dbReference>
<comment type="caution">
    <text evidence="6">The sequence shown here is derived from an EMBL/GenBank/DDBJ whole genome shotgun (WGS) entry which is preliminary data.</text>
</comment>
<gene>
    <name evidence="6" type="ORF">RGQ29_014800</name>
</gene>
<dbReference type="GO" id="GO:0006952">
    <property type="term" value="P:defense response"/>
    <property type="evidence" value="ECO:0007669"/>
    <property type="project" value="UniProtKB-KW"/>
</dbReference>
<name>A0AAN7J1N0_QUERU</name>
<evidence type="ECO:0000313" key="6">
    <source>
        <dbReference type="EMBL" id="KAK4596904.1"/>
    </source>
</evidence>
<evidence type="ECO:0000313" key="7">
    <source>
        <dbReference type="Proteomes" id="UP001324115"/>
    </source>
</evidence>
<dbReference type="SMART" id="SM00382">
    <property type="entry name" value="AAA"/>
    <property type="match status" value="1"/>
</dbReference>
<keyword evidence="7" id="KW-1185">Reference proteome</keyword>
<dbReference type="SUPFAM" id="SSF46785">
    <property type="entry name" value="Winged helix' DNA-binding domain"/>
    <property type="match status" value="1"/>
</dbReference>
<organism evidence="6 7">
    <name type="scientific">Quercus rubra</name>
    <name type="common">Northern red oak</name>
    <name type="synonym">Quercus borealis</name>
    <dbReference type="NCBI Taxonomy" id="3512"/>
    <lineage>
        <taxon>Eukaryota</taxon>
        <taxon>Viridiplantae</taxon>
        <taxon>Streptophyta</taxon>
        <taxon>Embryophyta</taxon>
        <taxon>Tracheophyta</taxon>
        <taxon>Spermatophyta</taxon>
        <taxon>Magnoliopsida</taxon>
        <taxon>eudicotyledons</taxon>
        <taxon>Gunneridae</taxon>
        <taxon>Pentapetalae</taxon>
        <taxon>rosids</taxon>
        <taxon>fabids</taxon>
        <taxon>Fagales</taxon>
        <taxon>Fagaceae</taxon>
        <taxon>Quercus</taxon>
    </lineage>
</organism>
<dbReference type="InterPro" id="IPR035897">
    <property type="entry name" value="Toll_tir_struct_dom_sf"/>
</dbReference>
<dbReference type="InterPro" id="IPR036390">
    <property type="entry name" value="WH_DNA-bd_sf"/>
</dbReference>
<evidence type="ECO:0000256" key="4">
    <source>
        <dbReference type="ARBA" id="ARBA00023027"/>
    </source>
</evidence>
<dbReference type="InterPro" id="IPR000157">
    <property type="entry name" value="TIR_dom"/>
</dbReference>
<dbReference type="PROSITE" id="PS50104">
    <property type="entry name" value="TIR"/>
    <property type="match status" value="1"/>
</dbReference>
<dbReference type="Pfam" id="PF01582">
    <property type="entry name" value="TIR"/>
    <property type="match status" value="1"/>
</dbReference>
<reference evidence="6 7" key="1">
    <citation type="journal article" date="2023" name="G3 (Bethesda)">
        <title>A haplotype-resolved chromosome-scale genome for Quercus rubra L. provides insights into the genetics of adaptive traits for red oak species.</title>
        <authorList>
            <person name="Kapoor B."/>
            <person name="Jenkins J."/>
            <person name="Schmutz J."/>
            <person name="Zhebentyayeva T."/>
            <person name="Kuelheim C."/>
            <person name="Coggeshall M."/>
            <person name="Heim C."/>
            <person name="Lasky J.R."/>
            <person name="Leites L."/>
            <person name="Islam-Faridi N."/>
            <person name="Romero-Severson J."/>
            <person name="DeLeo V.L."/>
            <person name="Lucas S.M."/>
            <person name="Lazic D."/>
            <person name="Gailing O."/>
            <person name="Carlson J."/>
            <person name="Staton M."/>
        </authorList>
    </citation>
    <scope>NUCLEOTIDE SEQUENCE [LARGE SCALE GENOMIC DNA]</scope>
    <source>
        <strain evidence="6">Pseudo-F2</strain>
    </source>
</reference>
<dbReference type="Gene3D" id="3.80.10.10">
    <property type="entry name" value="Ribonuclease Inhibitor"/>
    <property type="match status" value="2"/>
</dbReference>
<evidence type="ECO:0000256" key="3">
    <source>
        <dbReference type="ARBA" id="ARBA00022821"/>
    </source>
</evidence>
<dbReference type="SUPFAM" id="SSF52540">
    <property type="entry name" value="P-loop containing nucleoside triphosphate hydrolases"/>
    <property type="match status" value="1"/>
</dbReference>
<evidence type="ECO:0000256" key="2">
    <source>
        <dbReference type="ARBA" id="ARBA00022737"/>
    </source>
</evidence>
<keyword evidence="4" id="KW-0520">NAD</keyword>
<dbReference type="InterPro" id="IPR027417">
    <property type="entry name" value="P-loop_NTPase"/>
</dbReference>
<dbReference type="EMBL" id="JAXUIC010000003">
    <property type="protein sequence ID" value="KAK4596904.1"/>
    <property type="molecule type" value="Genomic_DNA"/>
</dbReference>
<dbReference type="InterPro" id="IPR058192">
    <property type="entry name" value="WHD_ROQ1-like"/>
</dbReference>
<dbReference type="Pfam" id="PF23282">
    <property type="entry name" value="WHD_ROQ1"/>
    <property type="match status" value="1"/>
</dbReference>
<dbReference type="PANTHER" id="PTHR11017">
    <property type="entry name" value="LEUCINE-RICH REPEAT-CONTAINING PROTEIN"/>
    <property type="match status" value="1"/>
</dbReference>
<proteinExistence type="predicted"/>
<keyword evidence="3" id="KW-0611">Plant defense</keyword>
<dbReference type="FunFam" id="3.40.50.10140:FF:000007">
    <property type="entry name" value="Disease resistance protein (TIR-NBS-LRR class)"/>
    <property type="match status" value="1"/>
</dbReference>
<dbReference type="Gene3D" id="1.10.8.430">
    <property type="entry name" value="Helical domain of apoptotic protease-activating factors"/>
    <property type="match status" value="1"/>
</dbReference>
<dbReference type="PANTHER" id="PTHR11017:SF570">
    <property type="entry name" value="DISEASE RESISTANCE PROTEIN (TIR-NBS CLASS)-RELATED"/>
    <property type="match status" value="1"/>
</dbReference>
<dbReference type="Gene3D" id="3.40.50.300">
    <property type="entry name" value="P-loop containing nucleotide triphosphate hydrolases"/>
    <property type="match status" value="1"/>
</dbReference>